<dbReference type="InterPro" id="IPR009078">
    <property type="entry name" value="Ferritin-like_SF"/>
</dbReference>
<dbReference type="InterPro" id="IPR002177">
    <property type="entry name" value="DPS_DNA-bd"/>
</dbReference>
<dbReference type="InterPro" id="IPR023188">
    <property type="entry name" value="DPS_DNA-bd_CS"/>
</dbReference>
<dbReference type="InterPro" id="IPR012347">
    <property type="entry name" value="Ferritin-like"/>
</dbReference>
<dbReference type="PRINTS" id="PR01346">
    <property type="entry name" value="HELNAPAPROT"/>
</dbReference>
<accession>A0A143PGJ5</accession>
<dbReference type="STRING" id="1855912.LuPra_00719"/>
<dbReference type="NCBIfam" id="NF006975">
    <property type="entry name" value="PRK09448.1"/>
    <property type="match status" value="1"/>
</dbReference>
<dbReference type="Pfam" id="PF00210">
    <property type="entry name" value="Ferritin"/>
    <property type="match status" value="1"/>
</dbReference>
<evidence type="ECO:0000256" key="2">
    <source>
        <dbReference type="RuleBase" id="RU003875"/>
    </source>
</evidence>
<dbReference type="Gene3D" id="1.20.1260.10">
    <property type="match status" value="1"/>
</dbReference>
<evidence type="ECO:0000259" key="3">
    <source>
        <dbReference type="Pfam" id="PF00210"/>
    </source>
</evidence>
<dbReference type="GO" id="GO:0016722">
    <property type="term" value="F:oxidoreductase activity, acting on metal ions"/>
    <property type="evidence" value="ECO:0007669"/>
    <property type="project" value="InterPro"/>
</dbReference>
<dbReference type="PANTHER" id="PTHR42932">
    <property type="entry name" value="GENERAL STRESS PROTEIN 20U"/>
    <property type="match status" value="1"/>
</dbReference>
<evidence type="ECO:0000256" key="1">
    <source>
        <dbReference type="ARBA" id="ARBA00009497"/>
    </source>
</evidence>
<proteinExistence type="inferred from homology"/>
<dbReference type="AlphaFoldDB" id="A0A143PGJ5"/>
<feature type="domain" description="Ferritin/DPS" evidence="3">
    <location>
        <begin position="28"/>
        <end position="165"/>
    </location>
</feature>
<reference evidence="4 5" key="1">
    <citation type="journal article" date="2016" name="Genome Announc.">
        <title>First Complete Genome Sequence of a Subdivision 6 Acidobacterium Strain.</title>
        <authorList>
            <person name="Huang S."/>
            <person name="Vieira S."/>
            <person name="Bunk B."/>
            <person name="Riedel T."/>
            <person name="Sproer C."/>
            <person name="Overmann J."/>
        </authorList>
    </citation>
    <scope>NUCLEOTIDE SEQUENCE [LARGE SCALE GENOMIC DNA]</scope>
    <source>
        <strain evidence="5">DSM 100886 HEG_-6_39</strain>
    </source>
</reference>
<protein>
    <submittedName>
        <fullName evidence="4">DNA protection during starvation protein</fullName>
        <ecNumber evidence="4">1.16.-.-</ecNumber>
    </submittedName>
</protein>
<dbReference type="GO" id="GO:0008199">
    <property type="term" value="F:ferric iron binding"/>
    <property type="evidence" value="ECO:0007669"/>
    <property type="project" value="InterPro"/>
</dbReference>
<dbReference type="PIRSF" id="PIRSF005900">
    <property type="entry name" value="Dps"/>
    <property type="match status" value="1"/>
</dbReference>
<organism evidence="4 5">
    <name type="scientific">Luteitalea pratensis</name>
    <dbReference type="NCBI Taxonomy" id="1855912"/>
    <lineage>
        <taxon>Bacteria</taxon>
        <taxon>Pseudomonadati</taxon>
        <taxon>Acidobacteriota</taxon>
        <taxon>Vicinamibacteria</taxon>
        <taxon>Vicinamibacterales</taxon>
        <taxon>Vicinamibacteraceae</taxon>
        <taxon>Luteitalea</taxon>
    </lineage>
</organism>
<reference evidence="5" key="2">
    <citation type="submission" date="2016-04" db="EMBL/GenBank/DDBJ databases">
        <title>First Complete Genome Sequence of a Subdivision 6 Acidobacterium.</title>
        <authorList>
            <person name="Huang S."/>
            <person name="Vieira S."/>
            <person name="Bunk B."/>
            <person name="Riedel T."/>
            <person name="Sproeer C."/>
            <person name="Overmann J."/>
        </authorList>
    </citation>
    <scope>NUCLEOTIDE SEQUENCE [LARGE SCALE GENOMIC DNA]</scope>
    <source>
        <strain evidence="5">DSM 100886 HEG_-6_39</strain>
    </source>
</reference>
<evidence type="ECO:0000313" key="4">
    <source>
        <dbReference type="EMBL" id="AMY07546.1"/>
    </source>
</evidence>
<dbReference type="EC" id="1.16.-.-" evidence="4"/>
<dbReference type="OrthoDB" id="9797023at2"/>
<dbReference type="SUPFAM" id="SSF47240">
    <property type="entry name" value="Ferritin-like"/>
    <property type="match status" value="1"/>
</dbReference>
<evidence type="ECO:0000313" key="5">
    <source>
        <dbReference type="Proteomes" id="UP000076079"/>
    </source>
</evidence>
<dbReference type="CDD" id="cd01043">
    <property type="entry name" value="DPS"/>
    <property type="match status" value="1"/>
</dbReference>
<dbReference type="RefSeq" id="WP_110169488.1">
    <property type="nucleotide sequence ID" value="NZ_CP015136.1"/>
</dbReference>
<dbReference type="InterPro" id="IPR008331">
    <property type="entry name" value="Ferritin_DPS_dom"/>
</dbReference>
<dbReference type="EMBL" id="CP015136">
    <property type="protein sequence ID" value="AMY07546.1"/>
    <property type="molecule type" value="Genomic_DNA"/>
</dbReference>
<dbReference type="PANTHER" id="PTHR42932:SF3">
    <property type="entry name" value="DNA PROTECTION DURING STARVATION PROTEIN"/>
    <property type="match status" value="1"/>
</dbReference>
<dbReference type="PROSITE" id="PS00818">
    <property type="entry name" value="DPS_1"/>
    <property type="match status" value="1"/>
</dbReference>
<dbReference type="Proteomes" id="UP000076079">
    <property type="component" value="Chromosome"/>
</dbReference>
<dbReference type="KEGG" id="abac:LuPra_00719"/>
<gene>
    <name evidence="4" type="primary">dps</name>
    <name evidence="4" type="ORF">LuPra_00719</name>
</gene>
<sequence length="167" mass="18156">MSNKSVAEIHLNSTKHGLDAETRQSVVELLNARLADVIDLELQAKQAHWNVKGPNFIGLHELFDQVSASAATYKDEIAERAVMLGGVAVGTSQAVVERTTLPPYPVDAQDWKSHVECLSSALAKLGTALRQAIEDADELEDAVTVDLLTGIAHGVDKYLWFVESHRG</sequence>
<name>A0A143PGJ5_LUTPR</name>
<comment type="similarity">
    <text evidence="1 2">Belongs to the Dps family.</text>
</comment>
<keyword evidence="4" id="KW-0560">Oxidoreductase</keyword>
<keyword evidence="5" id="KW-1185">Reference proteome</keyword>
<dbReference type="PATRIC" id="fig|1813736.3.peg.754"/>